<dbReference type="InterPro" id="IPR038670">
    <property type="entry name" value="HslJ-like_sf"/>
</dbReference>
<dbReference type="InterPro" id="IPR005184">
    <property type="entry name" value="DUF306_Meta_HslJ"/>
</dbReference>
<organism evidence="3 4">
    <name type="scientific">Amaricoccus solimangrovi</name>
    <dbReference type="NCBI Taxonomy" id="2589815"/>
    <lineage>
        <taxon>Bacteria</taxon>
        <taxon>Pseudomonadati</taxon>
        <taxon>Pseudomonadota</taxon>
        <taxon>Alphaproteobacteria</taxon>
        <taxon>Rhodobacterales</taxon>
        <taxon>Paracoccaceae</taxon>
        <taxon>Amaricoccus</taxon>
    </lineage>
</organism>
<evidence type="ECO:0000256" key="1">
    <source>
        <dbReference type="SAM" id="SignalP"/>
    </source>
</evidence>
<dbReference type="InterPro" id="IPR053147">
    <property type="entry name" value="Hsp_HslJ-like"/>
</dbReference>
<feature type="signal peptide" evidence="1">
    <location>
        <begin position="1"/>
        <end position="20"/>
    </location>
</feature>
<proteinExistence type="predicted"/>
<dbReference type="Gene3D" id="2.40.128.270">
    <property type="match status" value="1"/>
</dbReference>
<evidence type="ECO:0000313" key="4">
    <source>
        <dbReference type="Proteomes" id="UP000319255"/>
    </source>
</evidence>
<gene>
    <name evidence="3" type="ORF">FJM51_18140</name>
</gene>
<dbReference type="PROSITE" id="PS51257">
    <property type="entry name" value="PROKAR_LIPOPROTEIN"/>
    <property type="match status" value="1"/>
</dbReference>
<comment type="caution">
    <text evidence="3">The sequence shown here is derived from an EMBL/GenBank/DDBJ whole genome shotgun (WGS) entry which is preliminary data.</text>
</comment>
<reference evidence="3 4" key="1">
    <citation type="submission" date="2019-06" db="EMBL/GenBank/DDBJ databases">
        <title>A novel bacterium of genus Amaricoccus, isolated from marine sediment.</title>
        <authorList>
            <person name="Huang H."/>
            <person name="Mo K."/>
            <person name="Hu Y."/>
        </authorList>
    </citation>
    <scope>NUCLEOTIDE SEQUENCE [LARGE SCALE GENOMIC DNA]</scope>
    <source>
        <strain evidence="3 4">HB172011</strain>
    </source>
</reference>
<dbReference type="Proteomes" id="UP000319255">
    <property type="component" value="Unassembled WGS sequence"/>
</dbReference>
<protein>
    <submittedName>
        <fullName evidence="3">META domain-containing protein</fullName>
    </submittedName>
</protein>
<name>A0A501WIQ3_9RHOB</name>
<accession>A0A501WIQ3</accession>
<dbReference type="EMBL" id="VFRP01000023">
    <property type="protein sequence ID" value="TPE48305.1"/>
    <property type="molecule type" value="Genomic_DNA"/>
</dbReference>
<evidence type="ECO:0000259" key="2">
    <source>
        <dbReference type="Pfam" id="PF03724"/>
    </source>
</evidence>
<feature type="domain" description="DUF306" evidence="2">
    <location>
        <begin position="33"/>
        <end position="127"/>
    </location>
</feature>
<feature type="chain" id="PRO_5021315799" evidence="1">
    <location>
        <begin position="21"/>
        <end position="138"/>
    </location>
</feature>
<dbReference type="RefSeq" id="WP_140455542.1">
    <property type="nucleotide sequence ID" value="NZ_VFRP01000023.1"/>
</dbReference>
<keyword evidence="4" id="KW-1185">Reference proteome</keyword>
<sequence>MIRRLIALAAPFAVAACVYAAEEPAVPEGNWLLPGTSWKLVELDGAPFTANAVATLTEDGRIAGQAPCNTFSAEYGGHWPAITFTPTARTRRACPDLAAENAFFAALGKVNHGEMLEDSMLLTGPDTRLRLVKVPAPE</sequence>
<dbReference type="AlphaFoldDB" id="A0A501WIQ3"/>
<dbReference type="OrthoDB" id="7777568at2"/>
<dbReference type="PANTHER" id="PTHR35535">
    <property type="entry name" value="HEAT SHOCK PROTEIN HSLJ"/>
    <property type="match status" value="1"/>
</dbReference>
<keyword evidence="1" id="KW-0732">Signal</keyword>
<dbReference type="PANTHER" id="PTHR35535:SF1">
    <property type="entry name" value="HEAT SHOCK PROTEIN HSLJ"/>
    <property type="match status" value="1"/>
</dbReference>
<evidence type="ECO:0000313" key="3">
    <source>
        <dbReference type="EMBL" id="TPE48305.1"/>
    </source>
</evidence>
<dbReference type="Pfam" id="PF03724">
    <property type="entry name" value="META"/>
    <property type="match status" value="1"/>
</dbReference>